<feature type="region of interest" description="Disordered" evidence="9">
    <location>
        <begin position="401"/>
        <end position="481"/>
    </location>
</feature>
<evidence type="ECO:0000256" key="2">
    <source>
        <dbReference type="ARBA" id="ARBA00007276"/>
    </source>
</evidence>
<feature type="compositionally biased region" description="Gly residues" evidence="9">
    <location>
        <begin position="472"/>
        <end position="481"/>
    </location>
</feature>
<dbReference type="FunFam" id="1.10.10.1460:FF:000001">
    <property type="entry name" value="DNA replication regulator Sld2"/>
    <property type="match status" value="1"/>
</dbReference>
<dbReference type="EMBL" id="JAVRQU010000004">
    <property type="protein sequence ID" value="KAK5704405.1"/>
    <property type="molecule type" value="Genomic_DNA"/>
</dbReference>
<feature type="compositionally biased region" description="Basic residues" evidence="9">
    <location>
        <begin position="350"/>
        <end position="375"/>
    </location>
</feature>
<keyword evidence="6 8" id="KW-0131">Cell cycle</keyword>
<evidence type="ECO:0000256" key="8">
    <source>
        <dbReference type="RuleBase" id="RU367067"/>
    </source>
</evidence>
<dbReference type="CDD" id="cd22289">
    <property type="entry name" value="RecQL4_SLD2_NTD"/>
    <property type="match status" value="1"/>
</dbReference>
<evidence type="ECO:0000313" key="11">
    <source>
        <dbReference type="Proteomes" id="UP001310594"/>
    </source>
</evidence>
<dbReference type="PANTHER" id="PTHR28124">
    <property type="entry name" value="DNA REPLICATION REGULATOR SLD2"/>
    <property type="match status" value="1"/>
</dbReference>
<evidence type="ECO:0000256" key="7">
    <source>
        <dbReference type="ARBA" id="ARBA00025253"/>
    </source>
</evidence>
<evidence type="ECO:0000256" key="1">
    <source>
        <dbReference type="ARBA" id="ARBA00004123"/>
    </source>
</evidence>
<dbReference type="GO" id="GO:0006270">
    <property type="term" value="P:DNA replication initiation"/>
    <property type="evidence" value="ECO:0007669"/>
    <property type="project" value="UniProtKB-UniRule"/>
</dbReference>
<dbReference type="Pfam" id="PF11719">
    <property type="entry name" value="Drc1-Sld2"/>
    <property type="match status" value="1"/>
</dbReference>
<comment type="caution">
    <text evidence="10">The sequence shown here is derived from an EMBL/GenBank/DDBJ whole genome shotgun (WGS) entry which is preliminary data.</text>
</comment>
<feature type="region of interest" description="Disordered" evidence="9">
    <location>
        <begin position="204"/>
        <end position="225"/>
    </location>
</feature>
<comment type="similarity">
    <text evidence="2 8">Belongs to the SLD2 family.</text>
</comment>
<feature type="compositionally biased region" description="Basic and acidic residues" evidence="9">
    <location>
        <begin position="429"/>
        <end position="441"/>
    </location>
</feature>
<evidence type="ECO:0000256" key="5">
    <source>
        <dbReference type="ARBA" id="ARBA00023242"/>
    </source>
</evidence>
<dbReference type="GO" id="GO:1902977">
    <property type="term" value="P:mitotic DNA replication preinitiation complex assembly"/>
    <property type="evidence" value="ECO:0007669"/>
    <property type="project" value="TreeGrafter"/>
</dbReference>
<sequence length="481" mass="52488">MATNSQILHRQVASLRVELKAWEHAFKSTHNRKASREDISNDASVREKYREYNRLQYAIDNPQGAKSVSPRKPKHLRQRVGKENLTPKKAWQKNAVSLEVVKEDEQLELEVELEQTPAFVKCGLGPTPQKDGLVLGIFDFASSATPSKTDGAAAVPLISCTPSKPAPAGPDPASSSKRGLSATPQSSSKRRMLDAFIGTPLSKRRKLDNEVSETPSTSKGRYGTPQFLRRSFPLAPVDEEGDEVPAAAVVPKKRGLVRSLSQIIQNLRKTEEKRMDDEWDILDEIENPSPAKPKATLSNALPAKVLVEDSQLPEDEGVEMPLGPDQGEAGSSDEEDGKGEVVLGRDGKPRKAWKKKGLKRQTKRTNMRPVLHKAKKASDLEIAEQEAEVVQETQLVYGDAEFVDGGEGDGDGDGDILTKAKAKKAKPGATEEKEVELDGKGKPKAKKKVAATANANFRALKIKNKNSKASGTGSGRKFGRR</sequence>
<feature type="region of interest" description="Disordered" evidence="9">
    <location>
        <begin position="308"/>
        <end position="379"/>
    </location>
</feature>
<dbReference type="GO" id="GO:0031261">
    <property type="term" value="C:DNA replication preinitiation complex"/>
    <property type="evidence" value="ECO:0007669"/>
    <property type="project" value="TreeGrafter"/>
</dbReference>
<dbReference type="AlphaFoldDB" id="A0AAN7WAW0"/>
<evidence type="ECO:0000256" key="6">
    <source>
        <dbReference type="ARBA" id="ARBA00023306"/>
    </source>
</evidence>
<feature type="compositionally biased region" description="Basic residues" evidence="9">
    <location>
        <begin position="69"/>
        <end position="79"/>
    </location>
</feature>
<dbReference type="GO" id="GO:0003688">
    <property type="term" value="F:DNA replication origin binding"/>
    <property type="evidence" value="ECO:0007669"/>
    <property type="project" value="TreeGrafter"/>
</dbReference>
<feature type="compositionally biased region" description="Acidic residues" evidence="9">
    <location>
        <begin position="401"/>
        <end position="414"/>
    </location>
</feature>
<feature type="region of interest" description="Disordered" evidence="9">
    <location>
        <begin position="60"/>
        <end position="87"/>
    </location>
</feature>
<dbReference type="PANTHER" id="PTHR28124:SF1">
    <property type="entry name" value="DNA REPLICATION REGULATOR SLD2"/>
    <property type="match status" value="1"/>
</dbReference>
<keyword evidence="4 8" id="KW-0235">DNA replication</keyword>
<keyword evidence="5 8" id="KW-0539">Nucleus</keyword>
<name>A0AAN7WAW0_9PEZI</name>
<dbReference type="InterPro" id="IPR040203">
    <property type="entry name" value="Sld2"/>
</dbReference>
<dbReference type="Proteomes" id="UP001310594">
    <property type="component" value="Unassembled WGS sequence"/>
</dbReference>
<dbReference type="Gene3D" id="1.10.10.1460">
    <property type="match status" value="1"/>
</dbReference>
<evidence type="ECO:0000313" key="10">
    <source>
        <dbReference type="EMBL" id="KAK5704405.1"/>
    </source>
</evidence>
<evidence type="ECO:0000256" key="4">
    <source>
        <dbReference type="ARBA" id="ARBA00022705"/>
    </source>
</evidence>
<reference evidence="10" key="1">
    <citation type="submission" date="2023-08" db="EMBL/GenBank/DDBJ databases">
        <title>Black Yeasts Isolated from many extreme environments.</title>
        <authorList>
            <person name="Coleine C."/>
            <person name="Stajich J.E."/>
            <person name="Selbmann L."/>
        </authorList>
    </citation>
    <scope>NUCLEOTIDE SEQUENCE</scope>
    <source>
        <strain evidence="10">CCFEE 5810</strain>
    </source>
</reference>
<comment type="subcellular location">
    <subcellularLocation>
        <location evidence="1 8">Nucleus</location>
    </subcellularLocation>
</comment>
<gene>
    <name evidence="10" type="ORF">LTR97_003423</name>
</gene>
<feature type="region of interest" description="Disordered" evidence="9">
    <location>
        <begin position="163"/>
        <end position="192"/>
    </location>
</feature>
<dbReference type="InterPro" id="IPR021110">
    <property type="entry name" value="DNA_rep_checkpnt_protein"/>
</dbReference>
<comment type="function">
    <text evidence="7 8">Has a role in the initiation of DNA replication. Required at S-phase checkpoint.</text>
</comment>
<evidence type="ECO:0000256" key="3">
    <source>
        <dbReference type="ARBA" id="ARBA00018363"/>
    </source>
</evidence>
<evidence type="ECO:0000256" key="9">
    <source>
        <dbReference type="SAM" id="MobiDB-lite"/>
    </source>
</evidence>
<proteinExistence type="inferred from homology"/>
<dbReference type="GO" id="GO:0000727">
    <property type="term" value="P:double-strand break repair via break-induced replication"/>
    <property type="evidence" value="ECO:0007669"/>
    <property type="project" value="TreeGrafter"/>
</dbReference>
<accession>A0AAN7WAW0</accession>
<protein>
    <recommendedName>
        <fullName evidence="3 8">DNA replication regulator SLD2</fullName>
    </recommendedName>
</protein>
<organism evidence="10 11">
    <name type="scientific">Elasticomyces elasticus</name>
    <dbReference type="NCBI Taxonomy" id="574655"/>
    <lineage>
        <taxon>Eukaryota</taxon>
        <taxon>Fungi</taxon>
        <taxon>Dikarya</taxon>
        <taxon>Ascomycota</taxon>
        <taxon>Pezizomycotina</taxon>
        <taxon>Dothideomycetes</taxon>
        <taxon>Dothideomycetidae</taxon>
        <taxon>Mycosphaerellales</taxon>
        <taxon>Teratosphaeriaceae</taxon>
        <taxon>Elasticomyces</taxon>
    </lineage>
</organism>
<dbReference type="GO" id="GO:0003697">
    <property type="term" value="F:single-stranded DNA binding"/>
    <property type="evidence" value="ECO:0007669"/>
    <property type="project" value="TreeGrafter"/>
</dbReference>